<accession>A0ABQ3YZ49</accession>
<keyword evidence="5" id="KW-1185">Reference proteome</keyword>
<dbReference type="PROSITE" id="PS50924">
    <property type="entry name" value="MHYT"/>
    <property type="match status" value="1"/>
</dbReference>
<evidence type="ECO:0000256" key="2">
    <source>
        <dbReference type="SAM" id="MobiDB-lite"/>
    </source>
</evidence>
<protein>
    <recommendedName>
        <fullName evidence="3">MHYT domain-containing protein</fullName>
    </recommendedName>
</protein>
<keyword evidence="1" id="KW-0812">Transmembrane</keyword>
<feature type="transmembrane region" description="Helical" evidence="1">
    <location>
        <begin position="83"/>
        <end position="103"/>
    </location>
</feature>
<dbReference type="Pfam" id="PF03707">
    <property type="entry name" value="MHYT"/>
    <property type="match status" value="3"/>
</dbReference>
<evidence type="ECO:0000256" key="1">
    <source>
        <dbReference type="PROSITE-ProRule" id="PRU00244"/>
    </source>
</evidence>
<dbReference type="Proteomes" id="UP000637628">
    <property type="component" value="Unassembled WGS sequence"/>
</dbReference>
<comment type="caution">
    <text evidence="4">The sequence shown here is derived from an EMBL/GenBank/DDBJ whole genome shotgun (WGS) entry which is preliminary data.</text>
</comment>
<organism evidence="4 5">
    <name type="scientific">Paractinoplanes durhamensis</name>
    <dbReference type="NCBI Taxonomy" id="113563"/>
    <lineage>
        <taxon>Bacteria</taxon>
        <taxon>Bacillati</taxon>
        <taxon>Actinomycetota</taxon>
        <taxon>Actinomycetes</taxon>
        <taxon>Micromonosporales</taxon>
        <taxon>Micromonosporaceae</taxon>
        <taxon>Paractinoplanes</taxon>
    </lineage>
</organism>
<feature type="transmembrane region" description="Helical" evidence="1">
    <location>
        <begin position="15"/>
        <end position="35"/>
    </location>
</feature>
<feature type="transmembrane region" description="Helical" evidence="1">
    <location>
        <begin position="211"/>
        <end position="236"/>
    </location>
</feature>
<evidence type="ECO:0000259" key="3">
    <source>
        <dbReference type="PROSITE" id="PS50924"/>
    </source>
</evidence>
<feature type="domain" description="MHYT" evidence="3">
    <location>
        <begin position="9"/>
        <end position="200"/>
    </location>
</feature>
<dbReference type="RefSeq" id="WP_203728586.1">
    <property type="nucleotide sequence ID" value="NZ_BAAATX010000013.1"/>
</dbReference>
<reference evidence="4 5" key="1">
    <citation type="submission" date="2021-01" db="EMBL/GenBank/DDBJ databases">
        <title>Whole genome shotgun sequence of Actinoplanes durhamensis NBRC 14914.</title>
        <authorList>
            <person name="Komaki H."/>
            <person name="Tamura T."/>
        </authorList>
    </citation>
    <scope>NUCLEOTIDE SEQUENCE [LARGE SCALE GENOMIC DNA]</scope>
    <source>
        <strain evidence="4 5">NBRC 14914</strain>
    </source>
</reference>
<dbReference type="PANTHER" id="PTHR35152">
    <property type="entry name" value="DOMAIN SIGNALLING PROTEIN, PUTATIVE (AFU_ORTHOLOGUE AFUA_5G11310)-RELATED"/>
    <property type="match status" value="1"/>
</dbReference>
<dbReference type="PANTHER" id="PTHR35152:SF1">
    <property type="entry name" value="DOMAIN SIGNALLING PROTEIN, PUTATIVE (AFU_ORTHOLOGUE AFUA_5G11310)-RELATED"/>
    <property type="match status" value="1"/>
</dbReference>
<name>A0ABQ3YZ49_9ACTN</name>
<feature type="transmembrane region" description="Helical" evidence="1">
    <location>
        <begin position="47"/>
        <end position="71"/>
    </location>
</feature>
<feature type="compositionally biased region" description="Polar residues" evidence="2">
    <location>
        <begin position="258"/>
        <end position="273"/>
    </location>
</feature>
<dbReference type="EMBL" id="BOML01000034">
    <property type="protein sequence ID" value="GIE02861.1"/>
    <property type="molecule type" value="Genomic_DNA"/>
</dbReference>
<evidence type="ECO:0000313" key="4">
    <source>
        <dbReference type="EMBL" id="GIE02861.1"/>
    </source>
</evidence>
<sequence length="290" mass="30521">MTEVHHFTYGVFNPLAAYLLAFLGSFFGLLCTARARDARTGSRRTRWLGIAAFAIGGGAIWLMHFSAMLGFDVPASPVRFDLGMTLLSLVFAVIAVGFGLMIVGHGPRRLSRVIGAGLLTGGGVLAMHYSGMEGMHVAGTIHYNLALVLASAIIAVVASTVALWFAISVRGWLPVSGAAAIMAIAVCGMHYTGMAAMNVTLDNRVEDVHGIRPLTMIVPITVITAATIIGVALSALQAMTEEEFTDGAVTPKRGMHAGTTSPWSLKQASMATQSRRPSPRPVPARSTTNG</sequence>
<feature type="transmembrane region" description="Helical" evidence="1">
    <location>
        <begin position="172"/>
        <end position="191"/>
    </location>
</feature>
<evidence type="ECO:0000313" key="5">
    <source>
        <dbReference type="Proteomes" id="UP000637628"/>
    </source>
</evidence>
<keyword evidence="1" id="KW-1133">Transmembrane helix</keyword>
<feature type="transmembrane region" description="Helical" evidence="1">
    <location>
        <begin position="110"/>
        <end position="129"/>
    </location>
</feature>
<proteinExistence type="predicted"/>
<feature type="region of interest" description="Disordered" evidence="2">
    <location>
        <begin position="247"/>
        <end position="290"/>
    </location>
</feature>
<keyword evidence="1" id="KW-0472">Membrane</keyword>
<dbReference type="InterPro" id="IPR005330">
    <property type="entry name" value="MHYT_dom"/>
</dbReference>
<feature type="transmembrane region" description="Helical" evidence="1">
    <location>
        <begin position="141"/>
        <end position="165"/>
    </location>
</feature>
<gene>
    <name evidence="4" type="ORF">Adu01nite_42110</name>
</gene>